<keyword evidence="1" id="KW-0812">Transmembrane</keyword>
<keyword evidence="1" id="KW-0472">Membrane</keyword>
<feature type="transmembrane region" description="Helical" evidence="1">
    <location>
        <begin position="6"/>
        <end position="28"/>
    </location>
</feature>
<dbReference type="EMBL" id="JBHRXV010000008">
    <property type="protein sequence ID" value="MFC3712857.1"/>
    <property type="molecule type" value="Genomic_DNA"/>
</dbReference>
<keyword evidence="1" id="KW-1133">Transmembrane helix</keyword>
<dbReference type="Proteomes" id="UP001595615">
    <property type="component" value="Unassembled WGS sequence"/>
</dbReference>
<evidence type="ECO:0000313" key="3">
    <source>
        <dbReference type="Proteomes" id="UP001595615"/>
    </source>
</evidence>
<accession>A0ABV7X9V2</accession>
<evidence type="ECO:0000313" key="2">
    <source>
        <dbReference type="EMBL" id="MFC3712857.1"/>
    </source>
</evidence>
<comment type="caution">
    <text evidence="2">The sequence shown here is derived from an EMBL/GenBank/DDBJ whole genome shotgun (WGS) entry which is preliminary data.</text>
</comment>
<organism evidence="2 3">
    <name type="scientific">Sphingoaurantiacus capsulatus</name>
    <dbReference type="NCBI Taxonomy" id="1771310"/>
    <lineage>
        <taxon>Bacteria</taxon>
        <taxon>Pseudomonadati</taxon>
        <taxon>Pseudomonadota</taxon>
        <taxon>Alphaproteobacteria</taxon>
        <taxon>Sphingomonadales</taxon>
        <taxon>Sphingosinicellaceae</taxon>
        <taxon>Sphingoaurantiacus</taxon>
    </lineage>
</organism>
<dbReference type="InterPro" id="IPR046027">
    <property type="entry name" value="DUF5985"/>
</dbReference>
<protein>
    <submittedName>
        <fullName evidence="2">DUF5985 family protein</fullName>
    </submittedName>
</protein>
<feature type="transmembrane region" description="Helical" evidence="1">
    <location>
        <begin position="66"/>
        <end position="83"/>
    </location>
</feature>
<name>A0ABV7X9V2_9SPHN</name>
<dbReference type="RefSeq" id="WP_380860559.1">
    <property type="nucleotide sequence ID" value="NZ_JBHRXV010000008.1"/>
</dbReference>
<evidence type="ECO:0000256" key="1">
    <source>
        <dbReference type="SAM" id="Phobius"/>
    </source>
</evidence>
<gene>
    <name evidence="2" type="ORF">ACFOMD_09765</name>
</gene>
<keyword evidence="3" id="KW-1185">Reference proteome</keyword>
<dbReference type="Pfam" id="PF19447">
    <property type="entry name" value="DUF5985"/>
    <property type="match status" value="1"/>
</dbReference>
<proteinExistence type="predicted"/>
<feature type="transmembrane region" description="Helical" evidence="1">
    <location>
        <begin position="35"/>
        <end position="54"/>
    </location>
</feature>
<reference evidence="3" key="1">
    <citation type="journal article" date="2019" name="Int. J. Syst. Evol. Microbiol.">
        <title>The Global Catalogue of Microorganisms (GCM) 10K type strain sequencing project: providing services to taxonomists for standard genome sequencing and annotation.</title>
        <authorList>
            <consortium name="The Broad Institute Genomics Platform"/>
            <consortium name="The Broad Institute Genome Sequencing Center for Infectious Disease"/>
            <person name="Wu L."/>
            <person name="Ma J."/>
        </authorList>
    </citation>
    <scope>NUCLEOTIDE SEQUENCE [LARGE SCALE GENOMIC DNA]</scope>
    <source>
        <strain evidence="3">KCTC 42644</strain>
    </source>
</reference>
<sequence>MTPDPLFYLLSGLIVMGDLVAALFFLRFWRQSGDLLFATFAGAFLLLAVGQALLALTNAPVEEKSWIYLLRLAAFVMIIFGIAHKNRSE</sequence>